<accession>A0A917V4E7</accession>
<name>A0A917V4E7_9HYPH</name>
<sequence length="340" mass="35878">MTATPTRSAPIRSTPVRSVAICVCSYERPASLSRCLASLERLATPALADEAVRIVVVDNSPSRSAAETVAIHAAASRFRVTGVHEPAKGLSRARNAAIAAVRAGGEDAFAFIDDDEVATPGWLAALLATLERTGEPAAVGPVHPIFEERPPEWALRGGFFADVDPDGALHAREGRTNNVIIRRAALDEAGIGFDPVYDELGGEDTALFRALAAKGWRIAVAPDAIVHEWVPARRVALAWLARRWYRTGGLEARTHALPYGSPAGRATALARGLARIGAGGALAAGTALAGGWRDPSRLVHRLFTIARGGGLVASVVGRESREYATPRIEATPTRQEDATG</sequence>
<dbReference type="Gene3D" id="3.90.550.10">
    <property type="entry name" value="Spore Coat Polysaccharide Biosynthesis Protein SpsA, Chain A"/>
    <property type="match status" value="1"/>
</dbReference>
<dbReference type="Proteomes" id="UP000600449">
    <property type="component" value="Unassembled WGS sequence"/>
</dbReference>
<keyword evidence="3" id="KW-1185">Reference proteome</keyword>
<evidence type="ECO:0000313" key="2">
    <source>
        <dbReference type="EMBL" id="GGK38222.1"/>
    </source>
</evidence>
<organism evidence="2 3">
    <name type="scientific">Salinarimonas ramus</name>
    <dbReference type="NCBI Taxonomy" id="690164"/>
    <lineage>
        <taxon>Bacteria</taxon>
        <taxon>Pseudomonadati</taxon>
        <taxon>Pseudomonadota</taxon>
        <taxon>Alphaproteobacteria</taxon>
        <taxon>Hyphomicrobiales</taxon>
        <taxon>Salinarimonadaceae</taxon>
        <taxon>Salinarimonas</taxon>
    </lineage>
</organism>
<evidence type="ECO:0000259" key="1">
    <source>
        <dbReference type="Pfam" id="PF00535"/>
    </source>
</evidence>
<evidence type="ECO:0000313" key="3">
    <source>
        <dbReference type="Proteomes" id="UP000600449"/>
    </source>
</evidence>
<dbReference type="Pfam" id="PF00535">
    <property type="entry name" value="Glycos_transf_2"/>
    <property type="match status" value="1"/>
</dbReference>
<dbReference type="InterPro" id="IPR050834">
    <property type="entry name" value="Glycosyltransf_2"/>
</dbReference>
<feature type="domain" description="Glycosyltransferase 2-like" evidence="1">
    <location>
        <begin position="21"/>
        <end position="155"/>
    </location>
</feature>
<dbReference type="SUPFAM" id="SSF53448">
    <property type="entry name" value="Nucleotide-diphospho-sugar transferases"/>
    <property type="match status" value="1"/>
</dbReference>
<dbReference type="EMBL" id="BMMF01000007">
    <property type="protein sequence ID" value="GGK38222.1"/>
    <property type="molecule type" value="Genomic_DNA"/>
</dbReference>
<dbReference type="InterPro" id="IPR029044">
    <property type="entry name" value="Nucleotide-diphossugar_trans"/>
</dbReference>
<reference evidence="2 3" key="1">
    <citation type="journal article" date="2014" name="Int. J. Syst. Evol. Microbiol.">
        <title>Complete genome sequence of Corynebacterium casei LMG S-19264T (=DSM 44701T), isolated from a smear-ripened cheese.</title>
        <authorList>
            <consortium name="US DOE Joint Genome Institute (JGI-PGF)"/>
            <person name="Walter F."/>
            <person name="Albersmeier A."/>
            <person name="Kalinowski J."/>
            <person name="Ruckert C."/>
        </authorList>
    </citation>
    <scope>NUCLEOTIDE SEQUENCE [LARGE SCALE GENOMIC DNA]</scope>
    <source>
        <strain evidence="2 3">CGMCC 1.9161</strain>
    </source>
</reference>
<gene>
    <name evidence="2" type="ORF">GCM10011322_26560</name>
</gene>
<dbReference type="AlphaFoldDB" id="A0A917V4E7"/>
<dbReference type="PANTHER" id="PTHR43685:SF2">
    <property type="entry name" value="GLYCOSYLTRANSFERASE 2-LIKE DOMAIN-CONTAINING PROTEIN"/>
    <property type="match status" value="1"/>
</dbReference>
<protein>
    <recommendedName>
        <fullName evidence="1">Glycosyltransferase 2-like domain-containing protein</fullName>
    </recommendedName>
</protein>
<dbReference type="InterPro" id="IPR001173">
    <property type="entry name" value="Glyco_trans_2-like"/>
</dbReference>
<proteinExistence type="predicted"/>
<dbReference type="RefSeq" id="WP_188913719.1">
    <property type="nucleotide sequence ID" value="NZ_BMMF01000007.1"/>
</dbReference>
<comment type="caution">
    <text evidence="2">The sequence shown here is derived from an EMBL/GenBank/DDBJ whole genome shotgun (WGS) entry which is preliminary data.</text>
</comment>
<dbReference type="PANTHER" id="PTHR43685">
    <property type="entry name" value="GLYCOSYLTRANSFERASE"/>
    <property type="match status" value="1"/>
</dbReference>